<dbReference type="SUPFAM" id="SSF56672">
    <property type="entry name" value="DNA/RNA polymerases"/>
    <property type="match status" value="1"/>
</dbReference>
<dbReference type="InterPro" id="IPR005135">
    <property type="entry name" value="Endo/exonuclease/phosphatase"/>
</dbReference>
<protein>
    <recommendedName>
        <fullName evidence="1">Reverse transcriptase domain-containing protein</fullName>
    </recommendedName>
</protein>
<dbReference type="AlphaFoldDB" id="A0A2N9EPY2"/>
<dbReference type="InterPro" id="IPR000477">
    <property type="entry name" value="RT_dom"/>
</dbReference>
<dbReference type="CDD" id="cd01650">
    <property type="entry name" value="RT_nLTR_like"/>
    <property type="match status" value="1"/>
</dbReference>
<name>A0A2N9EPY2_FAGSY</name>
<accession>A0A2N9EPY2</accession>
<sequence>MNCLAWNCRGLGNPQTVQELARLVRAQDPTVVFLIETWQDDSPLERLQCQLLFENKFVANNRNKGGGLCLFWKKEVKLRVSSFSPSHIDLIINESQNDAWRLTGFYGALETRNREESWTLLRRLNSQYTLPWCYLGDFNELVRIEEKQGKHSRSDRQMQLFLDVLDDCGFVDLGFTGPPFTWTNNRVGDMTWERLDRAVATSDWLTQFPTARVDHLDCRCDLGCEKTIETAWKTTKPGVPMFAIWEKIHACRRDLRKWSKNNFSNIQKQIRETESQLKRAEFLSIQGRDHSKVTILKGKFHALLAKNERLWKQRSRVEQVVECIPRVVTYEMNKLLMCQFTPEEVHAALQQMGPLKAPGPDGLPPLFYQKYWHLLGEDITKAVLNCLNSGKILKAINHTYITLIPKVKNPEDVKEFRPINLCNVIYKILSKVLANRLKKILPQIVSEAQNAFVPGRLITDNILVAFETLHHMHHQKKGKVGSMALKLDMSKAYDRVEWSYLKRVMEQMGFHSKWVTLIMECITTVSYSILVNGEPHGFIKPLRGLRQGDPLSPYLFLFCAKGLISLIQKAKHAGDLQGVAISRRGPKITHLFFADDSLLFCKATTHDVSCIQSILKEYEEASGQQSNRLKTTIFFSKSTPQAAQTNILGMLGVPAIKQYEKYLGLPSFVGRAKYASFSQIKDRVWSKLKGWKEKLISQAGREVLIKSVAQAIPTYAMSCFRLPNRLIQEIEVLIRRFWWGQDGDKGKMHWLPWNTLCKSKTNGGLGLRELGMFNDALLAKQIWRLMHNTSSLFYKVFKARYFPHCSVMDAQPNTRSSFAWKSILGAKHLIRKGLIWRVGTGSNVKIWEDKWLPTRHHHTITSPRPPNTPLIHVKQLIDDQTNTWREAVIRTTFLPHEAATILGISLSSYNQDDTAIWGGTKNGIYAVRSGYHLLLNERFQENPGSSDTSLATHIWNTIWSLRVPVKIRHFLWRACHESLPTRKNLHHRHVQADSRCASCNKSAESALHALWQCKSLDEIWLAVPWGCLLKGDVPAMVVFGWGSCSCDGVPATVVESEDEIDEPEEIEPPPAAHSTALVVYLHYFAKIIHVLSLGPPKYEGVFRSQWIEEGGKK</sequence>
<gene>
    <name evidence="2" type="ORF">FSB_LOCUS4760</name>
</gene>
<dbReference type="Pfam" id="PF00078">
    <property type="entry name" value="RVT_1"/>
    <property type="match status" value="1"/>
</dbReference>
<evidence type="ECO:0000313" key="2">
    <source>
        <dbReference type="EMBL" id="SPC76878.1"/>
    </source>
</evidence>
<dbReference type="EMBL" id="OIVN01000239">
    <property type="protein sequence ID" value="SPC76878.1"/>
    <property type="molecule type" value="Genomic_DNA"/>
</dbReference>
<dbReference type="Pfam" id="PF03372">
    <property type="entry name" value="Exo_endo_phos"/>
    <property type="match status" value="1"/>
</dbReference>
<dbReference type="InterPro" id="IPR043502">
    <property type="entry name" value="DNA/RNA_pol_sf"/>
</dbReference>
<feature type="domain" description="Reverse transcriptase" evidence="1">
    <location>
        <begin position="385"/>
        <end position="667"/>
    </location>
</feature>
<dbReference type="InterPro" id="IPR036691">
    <property type="entry name" value="Endo/exonu/phosph_ase_sf"/>
</dbReference>
<dbReference type="SUPFAM" id="SSF56219">
    <property type="entry name" value="DNase I-like"/>
    <property type="match status" value="1"/>
</dbReference>
<proteinExistence type="predicted"/>
<organism evidence="2">
    <name type="scientific">Fagus sylvatica</name>
    <name type="common">Beechnut</name>
    <dbReference type="NCBI Taxonomy" id="28930"/>
    <lineage>
        <taxon>Eukaryota</taxon>
        <taxon>Viridiplantae</taxon>
        <taxon>Streptophyta</taxon>
        <taxon>Embryophyta</taxon>
        <taxon>Tracheophyta</taxon>
        <taxon>Spermatophyta</taxon>
        <taxon>Magnoliopsida</taxon>
        <taxon>eudicotyledons</taxon>
        <taxon>Gunneridae</taxon>
        <taxon>Pentapetalae</taxon>
        <taxon>rosids</taxon>
        <taxon>fabids</taxon>
        <taxon>Fagales</taxon>
        <taxon>Fagaceae</taxon>
        <taxon>Fagus</taxon>
    </lineage>
</organism>
<dbReference type="InterPro" id="IPR026960">
    <property type="entry name" value="RVT-Znf"/>
</dbReference>
<dbReference type="PROSITE" id="PS50878">
    <property type="entry name" value="RT_POL"/>
    <property type="match status" value="1"/>
</dbReference>
<reference evidence="2" key="1">
    <citation type="submission" date="2018-02" db="EMBL/GenBank/DDBJ databases">
        <authorList>
            <person name="Cohen D.B."/>
            <person name="Kent A.D."/>
        </authorList>
    </citation>
    <scope>NUCLEOTIDE SEQUENCE</scope>
</reference>
<evidence type="ECO:0000259" key="1">
    <source>
        <dbReference type="PROSITE" id="PS50878"/>
    </source>
</evidence>
<dbReference type="Pfam" id="PF13966">
    <property type="entry name" value="zf-RVT"/>
    <property type="match status" value="1"/>
</dbReference>
<dbReference type="PANTHER" id="PTHR33116">
    <property type="entry name" value="REVERSE TRANSCRIPTASE ZINC-BINDING DOMAIN-CONTAINING PROTEIN-RELATED-RELATED"/>
    <property type="match status" value="1"/>
</dbReference>
<dbReference type="Gene3D" id="3.60.10.10">
    <property type="entry name" value="Endonuclease/exonuclease/phosphatase"/>
    <property type="match status" value="1"/>
</dbReference>
<dbReference type="PANTHER" id="PTHR33116:SF86">
    <property type="entry name" value="REVERSE TRANSCRIPTASE DOMAIN-CONTAINING PROTEIN"/>
    <property type="match status" value="1"/>
</dbReference>
<dbReference type="GO" id="GO:0003824">
    <property type="term" value="F:catalytic activity"/>
    <property type="evidence" value="ECO:0007669"/>
    <property type="project" value="InterPro"/>
</dbReference>